<dbReference type="InterPro" id="IPR008023">
    <property type="entry name" value="DUF748"/>
</dbReference>
<dbReference type="Gene3D" id="3.30.1330.60">
    <property type="entry name" value="OmpA-like domain"/>
    <property type="match status" value="1"/>
</dbReference>
<feature type="transmembrane region" description="Helical" evidence="2">
    <location>
        <begin position="44"/>
        <end position="67"/>
    </location>
</feature>
<evidence type="ECO:0000313" key="3">
    <source>
        <dbReference type="EMBL" id="RDE49522.1"/>
    </source>
</evidence>
<accession>A0A369XL36</accession>
<name>A0A369XL36_9PROT</name>
<keyword evidence="2" id="KW-1133">Transmembrane helix</keyword>
<dbReference type="PANTHER" id="PTHR30441:SF8">
    <property type="entry name" value="DUF748 DOMAIN-CONTAINING PROTEIN"/>
    <property type="match status" value="1"/>
</dbReference>
<dbReference type="EMBL" id="QPGA01000040">
    <property type="protein sequence ID" value="RDE49522.1"/>
    <property type="molecule type" value="Genomic_DNA"/>
</dbReference>
<evidence type="ECO:0000313" key="4">
    <source>
        <dbReference type="Proteomes" id="UP000253831"/>
    </source>
</evidence>
<keyword evidence="2" id="KW-0812">Transmembrane</keyword>
<reference evidence="3 4" key="1">
    <citation type="submission" date="2018-05" db="EMBL/GenBank/DDBJ databases">
        <title>Integrated omic analyses show evidence that a Ca. Accumulibacter phosphatis strain performs denitrification under micro-aerobic conditions.</title>
        <authorList>
            <person name="Camejo P.Y."/>
            <person name="Katherine M.D."/>
            <person name="Daniel N.R."/>
        </authorList>
    </citation>
    <scope>NUCLEOTIDE SEQUENCE [LARGE SCALE GENOMIC DNA]</scope>
    <source>
        <strain evidence="3">UW-LDO-IC</strain>
    </source>
</reference>
<sequence length="1147" mass="123432">MREARLRAKFAPLPASLRPAAMTETTDTAKPTASIELKKYALRLALAMLVFSVLGFLALPLLAKWVLVDQLTKALQRPVAVESVRINPYTLSVQVAGFAIQEKGGGEAVAGFDSLQVDAEWSSLWRGGPVISELSLVAPTFRVVRLADGRFNFSDLIDEFAAQPASDAPTPLFSLNNIQISGGKIDFDDQMLGEKHQLSELNIGLPFISSLPQATAVFVEPTFSASIDGSPLLAQGKSKPFDASMESEVAFELRDVRLGKYIDYLPHGLPIEVVSGALDSDLKLAFQHREEGRSTLAIAGGVAVKDLVVKNDAGAPLLSLRRLEVAVGSLDPLNGKFAIDRVSLEEPEIHARVSPQGSIDWIDFFSAKQASPRRPASVDEVSAKTAPLEWSLGEAVITGGALRWRDESHGEPFDARIDGLAARLRNVDSKSSAASEFDLAFSLDAEPWVKLKAFSVQGGRFDLAKREVLIGEVAVRDAMLLIRRSADGSILFVEPPSLRAVEASQEDSSKPWKLTLAKYRGENFGLRFEDAVMSPVVVHSIEAMKVDADNLSTEPGTTARIATRFRVNTKGEVEVGGTVKFFPLLGELKLAVKALELIPLQPYFTEQLNVVLSSGQVSLSGDVRMQQAPAAGSADAGKLAGSFTGEVAVANFAAVDKLDSSDFLKWKSLSFANIDARLNPNSLSIGEVGLAQFFARVVIDPQGKLNLSQIVRESGAADNARQATAVIAGEGKAVAPVASADQPQLPIKVGKINLRGGDIKFSDHFIKPNYSADLKKIGGTISGLSSADGSLATLDLRGSYDNIAPLTIAGQLNPLIADPFLDLKADVKGIELTALSPYSSKYAGYAIDKGKLSLFVKYKIEKKQLTAENRIFLDQLTFGEAVYSPEATRLPVTLAVALLKNSKGEIDINLPVAGSLDDPEFSIGGVLGELIGNLLVKVVTSPFALLGSVFGGGEELSNVEFDPGRASLAASAKPRLEALAKALLERPALKLEITGQADSESDPEGLQRARLDSKLRALQSEGATQGDADAAVETIDMDSEEYRELLERVYRDEDFEKPRNVLGIAKNLPVEEMEALIFANTVLDEQDLRDLADRRAKAVRDWLLVEKVPAERLFLRPAEIVKADDSADEKAESSGQDKGNRVAFSLQ</sequence>
<organism evidence="3 4">
    <name type="scientific">Candidatus Accumulibacter meliphilus</name>
    <dbReference type="NCBI Taxonomy" id="2211374"/>
    <lineage>
        <taxon>Bacteria</taxon>
        <taxon>Pseudomonadati</taxon>
        <taxon>Pseudomonadota</taxon>
        <taxon>Betaproteobacteria</taxon>
        <taxon>Candidatus Accumulibacter</taxon>
    </lineage>
</organism>
<protein>
    <submittedName>
        <fullName evidence="3">DUF748 domain-containing protein</fullName>
    </submittedName>
</protein>
<proteinExistence type="predicted"/>
<gene>
    <name evidence="3" type="ORF">DVS81_16365</name>
</gene>
<dbReference type="GO" id="GO:0090313">
    <property type="term" value="P:regulation of protein targeting to membrane"/>
    <property type="evidence" value="ECO:0007669"/>
    <property type="project" value="TreeGrafter"/>
</dbReference>
<dbReference type="GO" id="GO:0005886">
    <property type="term" value="C:plasma membrane"/>
    <property type="evidence" value="ECO:0007669"/>
    <property type="project" value="TreeGrafter"/>
</dbReference>
<dbReference type="AlphaFoldDB" id="A0A369XL36"/>
<dbReference type="PANTHER" id="PTHR30441">
    <property type="entry name" value="DUF748 DOMAIN-CONTAINING PROTEIN"/>
    <property type="match status" value="1"/>
</dbReference>
<dbReference type="Proteomes" id="UP000253831">
    <property type="component" value="Unassembled WGS sequence"/>
</dbReference>
<dbReference type="Pfam" id="PF05359">
    <property type="entry name" value="DUF748"/>
    <property type="match status" value="1"/>
</dbReference>
<evidence type="ECO:0000256" key="1">
    <source>
        <dbReference type="SAM" id="MobiDB-lite"/>
    </source>
</evidence>
<evidence type="ECO:0000256" key="2">
    <source>
        <dbReference type="SAM" id="Phobius"/>
    </source>
</evidence>
<dbReference type="InterPro" id="IPR036737">
    <property type="entry name" value="OmpA-like_sf"/>
</dbReference>
<feature type="region of interest" description="Disordered" evidence="1">
    <location>
        <begin position="1124"/>
        <end position="1147"/>
    </location>
</feature>
<comment type="caution">
    <text evidence="3">The sequence shown here is derived from an EMBL/GenBank/DDBJ whole genome shotgun (WGS) entry which is preliminary data.</text>
</comment>
<dbReference type="InterPro" id="IPR052894">
    <property type="entry name" value="AsmA-related"/>
</dbReference>
<keyword evidence="2" id="KW-0472">Membrane</keyword>